<name>A0A644WDI0_9ZZZZ</name>
<dbReference type="Gene3D" id="2.60.40.10">
    <property type="entry name" value="Immunoglobulins"/>
    <property type="match status" value="1"/>
</dbReference>
<dbReference type="EMBL" id="VSSQ01000807">
    <property type="protein sequence ID" value="MPM01577.1"/>
    <property type="molecule type" value="Genomic_DNA"/>
</dbReference>
<proteinExistence type="predicted"/>
<accession>A0A644WDI0</accession>
<dbReference type="InterPro" id="IPR013783">
    <property type="entry name" value="Ig-like_fold"/>
</dbReference>
<comment type="caution">
    <text evidence="1">The sequence shown here is derived from an EMBL/GenBank/DDBJ whole genome shotgun (WGS) entry which is preliminary data.</text>
</comment>
<dbReference type="InterPro" id="IPR021615">
    <property type="entry name" value="Omp28"/>
</dbReference>
<organism evidence="1">
    <name type="scientific">bioreactor metagenome</name>
    <dbReference type="NCBI Taxonomy" id="1076179"/>
    <lineage>
        <taxon>unclassified sequences</taxon>
        <taxon>metagenomes</taxon>
        <taxon>ecological metagenomes</taxon>
    </lineage>
</organism>
<protein>
    <submittedName>
        <fullName evidence="1">Uncharacterized protein</fullName>
    </submittedName>
</protein>
<evidence type="ECO:0000313" key="1">
    <source>
        <dbReference type="EMBL" id="MPM01577.1"/>
    </source>
</evidence>
<gene>
    <name evidence="1" type="ORF">SDC9_47817</name>
</gene>
<sequence>MISKYGEQLVVMAVHSTAFANPSTGNNNVDFKTEYGEKWATDFGCTSLPTGIINRKKIGGVYTIGDANWDSQIQSTINSQEHIMNINLGAEYRSDDNQILVSTENIFLKDYTSAMLINVVVLESGIIGVQYNSDPNFGTTPKINDYVFNHVLRKNALIDYSLSLNGVAKETILKKNYLIDVDPDIQDISKCAVVVFVTDAQTKEVIQVNEIHL</sequence>
<reference evidence="1" key="1">
    <citation type="submission" date="2019-08" db="EMBL/GenBank/DDBJ databases">
        <authorList>
            <person name="Kucharzyk K."/>
            <person name="Murdoch R.W."/>
            <person name="Higgins S."/>
            <person name="Loffler F."/>
        </authorList>
    </citation>
    <scope>NUCLEOTIDE SEQUENCE</scope>
</reference>
<dbReference type="AlphaFoldDB" id="A0A644WDI0"/>
<dbReference type="Pfam" id="PF11551">
    <property type="entry name" value="Omp28"/>
    <property type="match status" value="1"/>
</dbReference>